<feature type="non-terminal residue" evidence="1">
    <location>
        <position position="83"/>
    </location>
</feature>
<reference evidence="1 2" key="1">
    <citation type="journal article" date="2018" name="Front. Plant Sci.">
        <title>Red Clover (Trifolium pratense) and Zigzag Clover (T. medium) - A Picture of Genomic Similarities and Differences.</title>
        <authorList>
            <person name="Dluhosova J."/>
            <person name="Istvanek J."/>
            <person name="Nedelnik J."/>
            <person name="Repkova J."/>
        </authorList>
    </citation>
    <scope>NUCLEOTIDE SEQUENCE [LARGE SCALE GENOMIC DNA]</scope>
    <source>
        <strain evidence="2">cv. 10/8</strain>
        <tissue evidence="1">Leaf</tissue>
    </source>
</reference>
<organism evidence="1 2">
    <name type="scientific">Trifolium medium</name>
    <dbReference type="NCBI Taxonomy" id="97028"/>
    <lineage>
        <taxon>Eukaryota</taxon>
        <taxon>Viridiplantae</taxon>
        <taxon>Streptophyta</taxon>
        <taxon>Embryophyta</taxon>
        <taxon>Tracheophyta</taxon>
        <taxon>Spermatophyta</taxon>
        <taxon>Magnoliopsida</taxon>
        <taxon>eudicotyledons</taxon>
        <taxon>Gunneridae</taxon>
        <taxon>Pentapetalae</taxon>
        <taxon>rosids</taxon>
        <taxon>fabids</taxon>
        <taxon>Fabales</taxon>
        <taxon>Fabaceae</taxon>
        <taxon>Papilionoideae</taxon>
        <taxon>50 kb inversion clade</taxon>
        <taxon>NPAAA clade</taxon>
        <taxon>Hologalegina</taxon>
        <taxon>IRL clade</taxon>
        <taxon>Trifolieae</taxon>
        <taxon>Trifolium</taxon>
    </lineage>
</organism>
<name>A0A392RKY2_9FABA</name>
<protein>
    <submittedName>
        <fullName evidence="1">F-box family protein</fullName>
    </submittedName>
</protein>
<evidence type="ECO:0000313" key="2">
    <source>
        <dbReference type="Proteomes" id="UP000265520"/>
    </source>
</evidence>
<dbReference type="AlphaFoldDB" id="A0A392RKY2"/>
<comment type="caution">
    <text evidence="1">The sequence shown here is derived from an EMBL/GenBank/DDBJ whole genome shotgun (WGS) entry which is preliminary data.</text>
</comment>
<sequence>MGIKRAGSLFTFGCKAVSAKPVILGWVEVLFETVLPVPPGLSNFYTEMIKCQINVTCDWEGEGEDKFRVKFVYFTMKDMNEKP</sequence>
<accession>A0A392RKY2</accession>
<evidence type="ECO:0000313" key="1">
    <source>
        <dbReference type="EMBL" id="MCI36176.1"/>
    </source>
</evidence>
<dbReference type="EMBL" id="LXQA010231274">
    <property type="protein sequence ID" value="MCI36176.1"/>
    <property type="molecule type" value="Genomic_DNA"/>
</dbReference>
<dbReference type="Proteomes" id="UP000265520">
    <property type="component" value="Unassembled WGS sequence"/>
</dbReference>
<proteinExistence type="predicted"/>
<keyword evidence="2" id="KW-1185">Reference proteome</keyword>